<evidence type="ECO:0000313" key="3">
    <source>
        <dbReference type="Proteomes" id="UP000236736"/>
    </source>
</evidence>
<dbReference type="Proteomes" id="UP000236736">
    <property type="component" value="Unassembled WGS sequence"/>
</dbReference>
<keyword evidence="1" id="KW-0732">Signal</keyword>
<accession>A0A1H6AKM6</accession>
<organism evidence="2 3">
    <name type="scientific">Algoriphagus boritolerans DSM 17298 = JCM 18970</name>
    <dbReference type="NCBI Taxonomy" id="1120964"/>
    <lineage>
        <taxon>Bacteria</taxon>
        <taxon>Pseudomonadati</taxon>
        <taxon>Bacteroidota</taxon>
        <taxon>Cytophagia</taxon>
        <taxon>Cytophagales</taxon>
        <taxon>Cyclobacteriaceae</taxon>
        <taxon>Algoriphagus</taxon>
    </lineage>
</organism>
<dbReference type="InterPro" id="IPR013517">
    <property type="entry name" value="FG-GAP"/>
</dbReference>
<evidence type="ECO:0000313" key="2">
    <source>
        <dbReference type="EMBL" id="SEG49101.1"/>
    </source>
</evidence>
<keyword evidence="3" id="KW-1185">Reference proteome</keyword>
<evidence type="ECO:0008006" key="4">
    <source>
        <dbReference type="Google" id="ProtNLM"/>
    </source>
</evidence>
<dbReference type="SUPFAM" id="SSF69318">
    <property type="entry name" value="Integrin alpha N-terminal domain"/>
    <property type="match status" value="1"/>
</dbReference>
<gene>
    <name evidence="2" type="ORF">SAMN03080598_04193</name>
</gene>
<dbReference type="PANTHER" id="PTHR46580">
    <property type="entry name" value="SENSOR KINASE-RELATED"/>
    <property type="match status" value="1"/>
</dbReference>
<dbReference type="STRING" id="1120964.GCA_001313265_07534"/>
<dbReference type="PANTHER" id="PTHR46580:SF4">
    <property type="entry name" value="ATP_GTP-BINDING PROTEIN"/>
    <property type="match status" value="1"/>
</dbReference>
<dbReference type="EMBL" id="FNVR01000048">
    <property type="protein sequence ID" value="SEG49101.1"/>
    <property type="molecule type" value="Genomic_DNA"/>
</dbReference>
<dbReference type="AlphaFoldDB" id="A0A1H6AKM6"/>
<evidence type="ECO:0000256" key="1">
    <source>
        <dbReference type="ARBA" id="ARBA00022729"/>
    </source>
</evidence>
<reference evidence="3" key="1">
    <citation type="submission" date="2016-10" db="EMBL/GenBank/DDBJ databases">
        <authorList>
            <person name="Varghese N."/>
            <person name="Submissions S."/>
        </authorList>
    </citation>
    <scope>NUCLEOTIDE SEQUENCE [LARGE SCALE GENOMIC DNA]</scope>
    <source>
        <strain evidence="3">DSM 17298</strain>
    </source>
</reference>
<dbReference type="InterPro" id="IPR028994">
    <property type="entry name" value="Integrin_alpha_N"/>
</dbReference>
<dbReference type="Pfam" id="PF13517">
    <property type="entry name" value="FG-GAP_3"/>
    <property type="match status" value="1"/>
</dbReference>
<name>A0A1H6AKM6_9BACT</name>
<proteinExistence type="predicted"/>
<sequence length="417" mass="46442">MIHFKHILSILPCFLLVPQSILWGQVIGVPPKTVTFDKVHLLDRYVSEGASMGDINMDGHMDIVAGPLWWKGPDFKKAYAYAPVKYFPIIGPGLEGYSTNFFTFPSHIDGNRWIDILQVGLPGTDSKWIKDPGKISIPIDEIVGEPQYLNALANVCHESPVLVNIIGDDKKELLAFSEGRLVLGIPCKDNGEDWLVLPISEVDPKRFPVYSHGLGSGDINGDGLPDIVERSGWWEQPKNWDRSSLWKYHQYPFSPGTGGAQMYAFDIDGDGDNDVVTSMDGHGYGLSWHEQIGDKSEIHFKEHIIMTDRSEDNPYGVFFSQLHALTVADLDNDGILDIITGKSYYAHNGRDPGAEDPAVLYWFKTVRHTDGSVEFVPYMIDDDSGVGRQISTGDLNNDGKIDIVTSNKKGVFVFIQK</sequence>
<dbReference type="Gene3D" id="2.130.10.130">
    <property type="entry name" value="Integrin alpha, N-terminal"/>
    <property type="match status" value="1"/>
</dbReference>
<protein>
    <recommendedName>
        <fullName evidence="4">Repeat domain-containing protein</fullName>
    </recommendedName>
</protein>